<dbReference type="SUPFAM" id="SSF53335">
    <property type="entry name" value="S-adenosyl-L-methionine-dependent methyltransferases"/>
    <property type="match status" value="1"/>
</dbReference>
<comment type="caution">
    <text evidence="3">The sequence shown here is derived from an EMBL/GenBank/DDBJ whole genome shotgun (WGS) entry which is preliminary data.</text>
</comment>
<dbReference type="OrthoDB" id="529208at2"/>
<dbReference type="Pfam" id="PF08241">
    <property type="entry name" value="Methyltransf_11"/>
    <property type="match status" value="1"/>
</dbReference>
<name>A0A177NAP8_9GAMM</name>
<gene>
    <name evidence="3" type="ORF">A1359_09980</name>
</gene>
<organism evidence="3 4">
    <name type="scientific">Methylomonas lenta</name>
    <dbReference type="NCBI Taxonomy" id="980561"/>
    <lineage>
        <taxon>Bacteria</taxon>
        <taxon>Pseudomonadati</taxon>
        <taxon>Pseudomonadota</taxon>
        <taxon>Gammaproteobacteria</taxon>
        <taxon>Methylococcales</taxon>
        <taxon>Methylococcaceae</taxon>
        <taxon>Methylomonas</taxon>
    </lineage>
</organism>
<dbReference type="InterPro" id="IPR013216">
    <property type="entry name" value="Methyltransf_11"/>
</dbReference>
<dbReference type="RefSeq" id="WP_066982821.1">
    <property type="nucleotide sequence ID" value="NZ_LUUI01000105.1"/>
</dbReference>
<evidence type="ECO:0000259" key="2">
    <source>
        <dbReference type="Pfam" id="PF08241"/>
    </source>
</evidence>
<evidence type="ECO:0000313" key="4">
    <source>
        <dbReference type="Proteomes" id="UP000078476"/>
    </source>
</evidence>
<keyword evidence="1 3" id="KW-0808">Transferase</keyword>
<feature type="domain" description="Methyltransferase type 11" evidence="2">
    <location>
        <begin position="90"/>
        <end position="188"/>
    </location>
</feature>
<dbReference type="Proteomes" id="UP000078476">
    <property type="component" value="Unassembled WGS sequence"/>
</dbReference>
<dbReference type="PANTHER" id="PTHR44068:SF11">
    <property type="entry name" value="GERANYL DIPHOSPHATE 2-C-METHYLTRANSFERASE"/>
    <property type="match status" value="1"/>
</dbReference>
<proteinExistence type="predicted"/>
<dbReference type="EMBL" id="LUUI01000105">
    <property type="protein sequence ID" value="OAI15067.1"/>
    <property type="molecule type" value="Genomic_DNA"/>
</dbReference>
<dbReference type="GO" id="GO:0008757">
    <property type="term" value="F:S-adenosylmethionine-dependent methyltransferase activity"/>
    <property type="evidence" value="ECO:0007669"/>
    <property type="project" value="InterPro"/>
</dbReference>
<dbReference type="STRING" id="980561.A1359_09980"/>
<keyword evidence="3" id="KW-0489">Methyltransferase</keyword>
<evidence type="ECO:0000256" key="1">
    <source>
        <dbReference type="ARBA" id="ARBA00022679"/>
    </source>
</evidence>
<dbReference type="InterPro" id="IPR050447">
    <property type="entry name" value="Erg6_SMT_methyltransf"/>
</dbReference>
<keyword evidence="4" id="KW-1185">Reference proteome</keyword>
<dbReference type="Gene3D" id="3.40.50.150">
    <property type="entry name" value="Vaccinia Virus protein VP39"/>
    <property type="match status" value="1"/>
</dbReference>
<reference evidence="3 4" key="1">
    <citation type="submission" date="2016-03" db="EMBL/GenBank/DDBJ databases">
        <authorList>
            <person name="Ploux O."/>
        </authorList>
    </citation>
    <scope>NUCLEOTIDE SEQUENCE [LARGE SCALE GENOMIC DNA]</scope>
    <source>
        <strain evidence="3 4">R-45370</strain>
    </source>
</reference>
<dbReference type="InterPro" id="IPR029063">
    <property type="entry name" value="SAM-dependent_MTases_sf"/>
</dbReference>
<dbReference type="PANTHER" id="PTHR44068">
    <property type="entry name" value="ZGC:194242"/>
    <property type="match status" value="1"/>
</dbReference>
<dbReference type="AlphaFoldDB" id="A0A177NAP8"/>
<protein>
    <submittedName>
        <fullName evidence="3">Methyltransferase type 11</fullName>
    </submittedName>
</protein>
<dbReference type="GO" id="GO:0032259">
    <property type="term" value="P:methylation"/>
    <property type="evidence" value="ECO:0007669"/>
    <property type="project" value="UniProtKB-KW"/>
</dbReference>
<accession>A0A177NAP8</accession>
<dbReference type="CDD" id="cd02440">
    <property type="entry name" value="AdoMet_MTases"/>
    <property type="match status" value="1"/>
</dbReference>
<evidence type="ECO:0000313" key="3">
    <source>
        <dbReference type="EMBL" id="OAI15067.1"/>
    </source>
</evidence>
<sequence length="306" mass="34737">MYTLEPNQDYRDQNQGHTSELTGDALKADATKHYDECYRDYLFAWCNSDNLALHYGYWDESTPYKQHQALLNKNQILYEKAGIQPGYKVLDAGCGIGGSSIWMAKQQGNSVTGITISAKQADYARQHARRHAVAELVDFQVADFCQMPFAAATFDVVWALESSCHALNKADFLAEAWRVLKPGGRVVVCDGFLLQRQFNEQQWQAVVTCLNGWAVPNLCARDEFEQLMQQQGFETLQCHDITAQTIASADYMYKVAKRLQPVQKISQWLGLRTQAQTANYLVGLAQHQLFTEKLTEYLIFTARKPL</sequence>